<sequence length="151" mass="17159">MRGYFVLLTTATILLVNTDLAHATSQNNLADFNEEFSVANTETANIGKRFLLRYQSEDEEERKAIVLKRLIKVERKSNAVEITPNNLNRIINVEKLDEVLDPKRADELLDKGKLGGWLSKADLNKALKGSVAEKKEVFTNWLNDKRATQGW</sequence>
<proteinExistence type="inferred from homology"/>
<comment type="subcellular location">
    <subcellularLocation>
        <location evidence="1 5">Secreted</location>
    </subcellularLocation>
</comment>
<dbReference type="InterPro" id="IPR031825">
    <property type="entry name" value="RXLR"/>
</dbReference>
<comment type="domain">
    <text evidence="5">The RxLR-dEER motif acts to carry the protein into the host cell cytoplasm through binding to cell surface phosphatidylinositol-3-phosphate.</text>
</comment>
<dbReference type="AlphaFoldDB" id="A0A225VS82"/>
<evidence type="ECO:0000313" key="7">
    <source>
        <dbReference type="Proteomes" id="UP000198211"/>
    </source>
</evidence>
<dbReference type="EMBL" id="NBNE01003410">
    <property type="protein sequence ID" value="OWZ07768.1"/>
    <property type="molecule type" value="Genomic_DNA"/>
</dbReference>
<gene>
    <name evidence="6" type="ORF">PHMEG_00019803</name>
</gene>
<evidence type="ECO:0000256" key="4">
    <source>
        <dbReference type="ARBA" id="ARBA00022729"/>
    </source>
</evidence>
<dbReference type="Proteomes" id="UP000198211">
    <property type="component" value="Unassembled WGS sequence"/>
</dbReference>
<protein>
    <recommendedName>
        <fullName evidence="5">RxLR effector protein</fullName>
    </recommendedName>
</protein>
<keyword evidence="3 5" id="KW-0964">Secreted</keyword>
<evidence type="ECO:0000256" key="5">
    <source>
        <dbReference type="RuleBase" id="RU367124"/>
    </source>
</evidence>
<reference evidence="7" key="1">
    <citation type="submission" date="2017-03" db="EMBL/GenBank/DDBJ databases">
        <title>Phytopthora megakarya and P. palmivora, two closely related causual agents of cacao black pod achieved similar genome size and gene model numbers by different mechanisms.</title>
        <authorList>
            <person name="Ali S."/>
            <person name="Shao J."/>
            <person name="Larry D.J."/>
            <person name="Kronmiller B."/>
            <person name="Shen D."/>
            <person name="Strem M.D."/>
            <person name="Melnick R.L."/>
            <person name="Guiltinan M.J."/>
            <person name="Tyler B.M."/>
            <person name="Meinhardt L.W."/>
            <person name="Bailey B.A."/>
        </authorList>
    </citation>
    <scope>NUCLEOTIDE SEQUENCE [LARGE SCALE GENOMIC DNA]</scope>
    <source>
        <strain evidence="7">zdho120</strain>
    </source>
</reference>
<comment type="similarity">
    <text evidence="2 5">Belongs to the RxLR effector family.</text>
</comment>
<feature type="chain" id="PRO_5044953278" description="RxLR effector protein" evidence="5">
    <location>
        <begin position="24"/>
        <end position="151"/>
    </location>
</feature>
<dbReference type="Pfam" id="PF16810">
    <property type="entry name" value="RXLR"/>
    <property type="match status" value="1"/>
</dbReference>
<evidence type="ECO:0000256" key="1">
    <source>
        <dbReference type="ARBA" id="ARBA00004613"/>
    </source>
</evidence>
<comment type="function">
    <text evidence="5">Effector that suppresses plant defense responses during pathogen infection.</text>
</comment>
<keyword evidence="4 5" id="KW-0732">Signal</keyword>
<name>A0A225VS82_9STRA</name>
<evidence type="ECO:0000256" key="3">
    <source>
        <dbReference type="ARBA" id="ARBA00022525"/>
    </source>
</evidence>
<evidence type="ECO:0000256" key="2">
    <source>
        <dbReference type="ARBA" id="ARBA00010400"/>
    </source>
</evidence>
<organism evidence="6 7">
    <name type="scientific">Phytophthora megakarya</name>
    <dbReference type="NCBI Taxonomy" id="4795"/>
    <lineage>
        <taxon>Eukaryota</taxon>
        <taxon>Sar</taxon>
        <taxon>Stramenopiles</taxon>
        <taxon>Oomycota</taxon>
        <taxon>Peronosporomycetes</taxon>
        <taxon>Peronosporales</taxon>
        <taxon>Peronosporaceae</taxon>
        <taxon>Phytophthora</taxon>
    </lineage>
</organism>
<keyword evidence="7" id="KW-1185">Reference proteome</keyword>
<feature type="signal peptide" evidence="5">
    <location>
        <begin position="1"/>
        <end position="23"/>
    </location>
</feature>
<dbReference type="OrthoDB" id="124761at2759"/>
<comment type="caution">
    <text evidence="6">The sequence shown here is derived from an EMBL/GenBank/DDBJ whole genome shotgun (WGS) entry which is preliminary data.</text>
</comment>
<accession>A0A225VS82</accession>
<evidence type="ECO:0000313" key="6">
    <source>
        <dbReference type="EMBL" id="OWZ07768.1"/>
    </source>
</evidence>